<dbReference type="Pfam" id="PF07470">
    <property type="entry name" value="Glyco_hydro_88"/>
    <property type="match status" value="1"/>
</dbReference>
<dbReference type="PANTHER" id="PTHR36845:SF1">
    <property type="entry name" value="HYDROLASE, PUTATIVE (AFU_ORTHOLOGUE AFUA_7G05090)-RELATED"/>
    <property type="match status" value="1"/>
</dbReference>
<dbReference type="PANTHER" id="PTHR36845">
    <property type="entry name" value="HYDROLASE, PUTATIVE (AFU_ORTHOLOGUE AFUA_7G05090)-RELATED"/>
    <property type="match status" value="1"/>
</dbReference>
<dbReference type="RefSeq" id="WP_390206908.1">
    <property type="nucleotide sequence ID" value="NZ_JBHSZC010000005.1"/>
</dbReference>
<comment type="similarity">
    <text evidence="2">Belongs to the glycosyl hydrolase 88 family.</text>
</comment>
<reference evidence="4 5" key="1">
    <citation type="journal article" date="2019" name="Int. J. Syst. Evol. Microbiol.">
        <title>The Global Catalogue of Microorganisms (GCM) 10K type strain sequencing project: providing services to taxonomists for standard genome sequencing and annotation.</title>
        <authorList>
            <consortium name="The Broad Institute Genomics Platform"/>
            <consortium name="The Broad Institute Genome Sequencing Center for Infectious Disease"/>
            <person name="Wu L."/>
            <person name="Ma J."/>
        </authorList>
    </citation>
    <scope>NUCLEOTIDE SEQUENCE [LARGE SCALE GENOMIC DNA]</scope>
    <source>
        <strain evidence="4 5">RDMS1</strain>
    </source>
</reference>
<dbReference type="SUPFAM" id="SSF48208">
    <property type="entry name" value="Six-hairpin glycosidases"/>
    <property type="match status" value="1"/>
</dbReference>
<keyword evidence="1 4" id="KW-0378">Hydrolase</keyword>
<feature type="compositionally biased region" description="Polar residues" evidence="3">
    <location>
        <begin position="313"/>
        <end position="328"/>
    </location>
</feature>
<name>A0ABD5YUR5_9EURY</name>
<dbReference type="GO" id="GO:0016787">
    <property type="term" value="F:hydrolase activity"/>
    <property type="evidence" value="ECO:0007669"/>
    <property type="project" value="UniProtKB-KW"/>
</dbReference>
<evidence type="ECO:0000256" key="2">
    <source>
        <dbReference type="ARBA" id="ARBA00038358"/>
    </source>
</evidence>
<dbReference type="InterPro" id="IPR052369">
    <property type="entry name" value="UG_Glycosaminoglycan_Hydrolase"/>
</dbReference>
<dbReference type="InterPro" id="IPR012341">
    <property type="entry name" value="6hp_glycosidase-like_sf"/>
</dbReference>
<dbReference type="Gene3D" id="1.50.10.10">
    <property type="match status" value="1"/>
</dbReference>
<gene>
    <name evidence="4" type="ORF">ACFQL7_26400</name>
</gene>
<dbReference type="EMBL" id="JBHTAX010000006">
    <property type="protein sequence ID" value="MFC7192969.1"/>
    <property type="molecule type" value="Genomic_DNA"/>
</dbReference>
<sequence length="345" mass="38762">MAQSPSIWEDILERYESCPNVDSEYFETAKQFCLRRIKENTEPFVDHFPSASSEDLSYEASALEGWTPAFWSGILWLAYETTDENVYRSVAESQLPKFANRLETADVISHDLGFLYTLSAIASSMLTDNSASEQMALDAADRLTERYWPDPGIIQAWGDPEDPDATDWGEWAHGRIIADTMMNLPLLFMASIETGDDQYHEIATNHAENAARYLVRDDGSTFHTYKFDVTTGTPLGGETFQGFADDSCWSRGQAWVFYGFALAAGIPTRRHSCRQPSTSRISILNTFPRITFRDGTFAHQKRTMSGTVPPPQSQRVDCSNFPPTSMSEPLSGPCMKAPQKQHSNR</sequence>
<keyword evidence="5" id="KW-1185">Reference proteome</keyword>
<evidence type="ECO:0000313" key="4">
    <source>
        <dbReference type="EMBL" id="MFC7192969.1"/>
    </source>
</evidence>
<dbReference type="Proteomes" id="UP001596417">
    <property type="component" value="Unassembled WGS sequence"/>
</dbReference>
<dbReference type="AlphaFoldDB" id="A0ABD5YUR5"/>
<evidence type="ECO:0000256" key="3">
    <source>
        <dbReference type="SAM" id="MobiDB-lite"/>
    </source>
</evidence>
<protein>
    <submittedName>
        <fullName evidence="4">Glycoside hydrolase family 88 protein</fullName>
    </submittedName>
</protein>
<dbReference type="InterPro" id="IPR010905">
    <property type="entry name" value="Glyco_hydro_88"/>
</dbReference>
<evidence type="ECO:0000313" key="5">
    <source>
        <dbReference type="Proteomes" id="UP001596417"/>
    </source>
</evidence>
<comment type="caution">
    <text evidence="4">The sequence shown here is derived from an EMBL/GenBank/DDBJ whole genome shotgun (WGS) entry which is preliminary data.</text>
</comment>
<proteinExistence type="inferred from homology"/>
<feature type="region of interest" description="Disordered" evidence="3">
    <location>
        <begin position="301"/>
        <end position="345"/>
    </location>
</feature>
<organism evidence="4 5">
    <name type="scientific">Halocatena marina</name>
    <dbReference type="NCBI Taxonomy" id="2934937"/>
    <lineage>
        <taxon>Archaea</taxon>
        <taxon>Methanobacteriati</taxon>
        <taxon>Methanobacteriota</taxon>
        <taxon>Stenosarchaea group</taxon>
        <taxon>Halobacteria</taxon>
        <taxon>Halobacteriales</taxon>
        <taxon>Natronomonadaceae</taxon>
        <taxon>Halocatena</taxon>
    </lineage>
</organism>
<dbReference type="InterPro" id="IPR008928">
    <property type="entry name" value="6-hairpin_glycosidase_sf"/>
</dbReference>
<accession>A0ABD5YUR5</accession>
<evidence type="ECO:0000256" key="1">
    <source>
        <dbReference type="ARBA" id="ARBA00022801"/>
    </source>
</evidence>